<evidence type="ECO:0000313" key="1">
    <source>
        <dbReference type="EMBL" id="AWY39834.1"/>
    </source>
</evidence>
<dbReference type="Pfam" id="PF00702">
    <property type="entry name" value="Hydrolase"/>
    <property type="match status" value="1"/>
</dbReference>
<dbReference type="InterPro" id="IPR036412">
    <property type="entry name" value="HAD-like_sf"/>
</dbReference>
<dbReference type="SFLD" id="SFLDG01129">
    <property type="entry name" value="C1.5:_HAD__Beta-PGM__Phosphata"/>
    <property type="match status" value="1"/>
</dbReference>
<dbReference type="PANTHER" id="PTHR43481:SF4">
    <property type="entry name" value="GLYCEROL-1-PHOSPHATE PHOSPHOHYDROLASE 1-RELATED"/>
    <property type="match status" value="1"/>
</dbReference>
<dbReference type="InterPro" id="IPR023198">
    <property type="entry name" value="PGP-like_dom2"/>
</dbReference>
<dbReference type="InterPro" id="IPR006439">
    <property type="entry name" value="HAD-SF_hydro_IA"/>
</dbReference>
<dbReference type="EMBL" id="CP029693">
    <property type="protein sequence ID" value="AWY39834.1"/>
    <property type="molecule type" value="Genomic_DNA"/>
</dbReference>
<reference evidence="1 2" key="1">
    <citation type="submission" date="2018-05" db="EMBL/GenBank/DDBJ databases">
        <title>Whole genome sequence of Pseudomonas putida JBC17.</title>
        <authorList>
            <person name="Lee Y.H."/>
            <person name="David K."/>
        </authorList>
    </citation>
    <scope>NUCLEOTIDE SEQUENCE [LARGE SCALE GENOMIC DNA]</scope>
    <source>
        <strain evidence="1 2">JBC17</strain>
    </source>
</reference>
<protein>
    <submittedName>
        <fullName evidence="1">HAD family hydrolase</fullName>
    </submittedName>
</protein>
<dbReference type="Proteomes" id="UP000250299">
    <property type="component" value="Chromosome"/>
</dbReference>
<dbReference type="NCBIfam" id="TIGR01509">
    <property type="entry name" value="HAD-SF-IA-v3"/>
    <property type="match status" value="1"/>
</dbReference>
<dbReference type="PROSITE" id="PS01228">
    <property type="entry name" value="COF_1"/>
    <property type="match status" value="1"/>
</dbReference>
<gene>
    <name evidence="1" type="ORF">DKY63_07945</name>
</gene>
<dbReference type="OrthoDB" id="9800058at2"/>
<keyword evidence="1" id="KW-0378">Hydrolase</keyword>
<dbReference type="RefSeq" id="WP_110963604.1">
    <property type="nucleotide sequence ID" value="NZ_CP029693.1"/>
</dbReference>
<name>A0A2Z4RIN1_PSEPU</name>
<sequence length="222" mass="23561">MPAAKSVFDTPYRAFLFDMDGTILTSIAAAERVWATWARRHGVDVETFLPTIHGARAIDTIRRLDLPGVDAEVEAAWITQAEIEDVEGVEEVAGAAAFLKALPAHQWAIVTSAPRTLALRRMAAAGIVEPAVMVTAEDVTVGKPDPAGYRLAAQRLDVPISECLVFEDATVGILAAQAAGADLLIVTAAHEQPLETEEATLGSYDSITAKVNADGSISLNTR</sequence>
<dbReference type="Gene3D" id="1.10.150.240">
    <property type="entry name" value="Putative phosphatase, domain 2"/>
    <property type="match status" value="1"/>
</dbReference>
<dbReference type="AlphaFoldDB" id="A0A2Z4RIN1"/>
<dbReference type="InterPro" id="IPR023214">
    <property type="entry name" value="HAD_sf"/>
</dbReference>
<dbReference type="SFLD" id="SFLDS00003">
    <property type="entry name" value="Haloacid_Dehalogenase"/>
    <property type="match status" value="1"/>
</dbReference>
<dbReference type="SUPFAM" id="SSF56784">
    <property type="entry name" value="HAD-like"/>
    <property type="match status" value="1"/>
</dbReference>
<accession>A0A2Z4RIN1</accession>
<evidence type="ECO:0000313" key="2">
    <source>
        <dbReference type="Proteomes" id="UP000250299"/>
    </source>
</evidence>
<dbReference type="GO" id="GO:0050308">
    <property type="term" value="F:sugar-phosphatase activity"/>
    <property type="evidence" value="ECO:0007669"/>
    <property type="project" value="TreeGrafter"/>
</dbReference>
<dbReference type="Gene3D" id="3.40.50.1000">
    <property type="entry name" value="HAD superfamily/HAD-like"/>
    <property type="match status" value="1"/>
</dbReference>
<proteinExistence type="predicted"/>
<dbReference type="InterPro" id="IPR051806">
    <property type="entry name" value="HAD-like_SPP"/>
</dbReference>
<dbReference type="PANTHER" id="PTHR43481">
    <property type="entry name" value="FRUCTOSE-1-PHOSPHATE PHOSPHATASE"/>
    <property type="match status" value="1"/>
</dbReference>
<organism evidence="1 2">
    <name type="scientific">Pseudomonas putida</name>
    <name type="common">Arthrobacter siderocapsulatus</name>
    <dbReference type="NCBI Taxonomy" id="303"/>
    <lineage>
        <taxon>Bacteria</taxon>
        <taxon>Pseudomonadati</taxon>
        <taxon>Pseudomonadota</taxon>
        <taxon>Gammaproteobacteria</taxon>
        <taxon>Pseudomonadales</taxon>
        <taxon>Pseudomonadaceae</taxon>
        <taxon>Pseudomonas</taxon>
    </lineage>
</organism>